<organism evidence="1 2">
    <name type="scientific">Bacillus cereus</name>
    <dbReference type="NCBI Taxonomy" id="1396"/>
    <lineage>
        <taxon>Bacteria</taxon>
        <taxon>Bacillati</taxon>
        <taxon>Bacillota</taxon>
        <taxon>Bacilli</taxon>
        <taxon>Bacillales</taxon>
        <taxon>Bacillaceae</taxon>
        <taxon>Bacillus</taxon>
        <taxon>Bacillus cereus group</taxon>
    </lineage>
</organism>
<accession>A0A0G8EZ33</accession>
<sequence length="50" mass="5891">MLKLIVDNIVTEQETDSAFSNFLIRKYTAVLSFSDRRLLPQKYEGVKHQF</sequence>
<name>A0A0G8EZ33_BACCE</name>
<dbReference type="AlphaFoldDB" id="A0A0G8EZ33"/>
<dbReference type="PATRIC" id="fig|1396.428.peg.4575"/>
<dbReference type="RefSeq" id="WP_161796074.1">
    <property type="nucleotide sequence ID" value="NZ_LCYI01000022.1"/>
</dbReference>
<dbReference type="Proteomes" id="UP000035214">
    <property type="component" value="Unassembled WGS sequence"/>
</dbReference>
<protein>
    <submittedName>
        <fullName evidence="1">Uncharacterized protein</fullName>
    </submittedName>
</protein>
<reference evidence="1 2" key="1">
    <citation type="submission" date="2015-04" db="EMBL/GenBank/DDBJ databases">
        <title>Draft Genome Sequences of Eight Spore-Forming Food Isolates of Bacillus cereus Genome sequencing.</title>
        <authorList>
            <person name="Krawcyk A.O."/>
            <person name="de Jong A."/>
            <person name="Eijlander R.T."/>
            <person name="Berendsen E.M."/>
            <person name="Holsappel S."/>
            <person name="Wells-Bennik M."/>
            <person name="Kuipers O.P."/>
        </authorList>
    </citation>
    <scope>NUCLEOTIDE SEQUENCE [LARGE SCALE GENOMIC DNA]</scope>
    <source>
        <strain evidence="1 2">B4077</strain>
    </source>
</reference>
<gene>
    <name evidence="1" type="ORF">B4077_3479</name>
</gene>
<proteinExistence type="predicted"/>
<evidence type="ECO:0000313" key="2">
    <source>
        <dbReference type="Proteomes" id="UP000035214"/>
    </source>
</evidence>
<comment type="caution">
    <text evidence="1">The sequence shown here is derived from an EMBL/GenBank/DDBJ whole genome shotgun (WGS) entry which is preliminary data.</text>
</comment>
<dbReference type="EMBL" id="LCYI01000022">
    <property type="protein sequence ID" value="KLA29419.1"/>
    <property type="molecule type" value="Genomic_DNA"/>
</dbReference>
<evidence type="ECO:0000313" key="1">
    <source>
        <dbReference type="EMBL" id="KLA29419.1"/>
    </source>
</evidence>